<dbReference type="Proteomes" id="UP000198211">
    <property type="component" value="Unassembled WGS sequence"/>
</dbReference>
<proteinExistence type="predicted"/>
<evidence type="ECO:0000313" key="2">
    <source>
        <dbReference type="Proteomes" id="UP000198211"/>
    </source>
</evidence>
<protein>
    <submittedName>
        <fullName evidence="1">Uncharacterized protein</fullName>
    </submittedName>
</protein>
<accession>A0A225WH12</accession>
<dbReference type="OrthoDB" id="125011at2759"/>
<dbReference type="AlphaFoldDB" id="A0A225WH12"/>
<keyword evidence="2" id="KW-1185">Reference proteome</keyword>
<sequence length="143" mass="16541">MFPGLASKINLRGILRLCPASFVYHAEYLMATFPSEHPLLSTLLFAKPTFLQDLRLKLECSETSWMKASGIPPHIELYKKLDKQQQSIDALPSMLEKHMENVLELSAWRLWWFGVTRRDYPPFKGILSDDLDTSKKKATLSEW</sequence>
<comment type="caution">
    <text evidence="1">The sequence shown here is derived from an EMBL/GenBank/DDBJ whole genome shotgun (WGS) entry which is preliminary data.</text>
</comment>
<name>A0A225WH12_9STRA</name>
<gene>
    <name evidence="1" type="ORF">PHMEG_0009481</name>
</gene>
<organism evidence="1 2">
    <name type="scientific">Phytophthora megakarya</name>
    <dbReference type="NCBI Taxonomy" id="4795"/>
    <lineage>
        <taxon>Eukaryota</taxon>
        <taxon>Sar</taxon>
        <taxon>Stramenopiles</taxon>
        <taxon>Oomycota</taxon>
        <taxon>Peronosporomycetes</taxon>
        <taxon>Peronosporales</taxon>
        <taxon>Peronosporaceae</taxon>
        <taxon>Phytophthora</taxon>
    </lineage>
</organism>
<reference evidence="2" key="1">
    <citation type="submission" date="2017-03" db="EMBL/GenBank/DDBJ databases">
        <title>Phytopthora megakarya and P. palmivora, two closely related causual agents of cacao black pod achieved similar genome size and gene model numbers by different mechanisms.</title>
        <authorList>
            <person name="Ali S."/>
            <person name="Shao J."/>
            <person name="Larry D.J."/>
            <person name="Kronmiller B."/>
            <person name="Shen D."/>
            <person name="Strem M.D."/>
            <person name="Melnick R.L."/>
            <person name="Guiltinan M.J."/>
            <person name="Tyler B.M."/>
            <person name="Meinhardt L.W."/>
            <person name="Bailey B.A."/>
        </authorList>
    </citation>
    <scope>NUCLEOTIDE SEQUENCE [LARGE SCALE GENOMIC DNA]</scope>
    <source>
        <strain evidence="2">zdho120</strain>
    </source>
</reference>
<evidence type="ECO:0000313" key="1">
    <source>
        <dbReference type="EMBL" id="OWZ16684.1"/>
    </source>
</evidence>
<dbReference type="EMBL" id="NBNE01000887">
    <property type="protein sequence ID" value="OWZ16684.1"/>
    <property type="molecule type" value="Genomic_DNA"/>
</dbReference>